<reference evidence="3" key="3">
    <citation type="submission" date="2019-07" db="EMBL/GenBank/DDBJ databases">
        <title>Diversity of sweet potato viruses in China.</title>
        <authorList>
            <person name="Wang Y."/>
            <person name="Zhang Z."/>
            <person name="Qiao Q."/>
            <person name="Qin Y."/>
            <person name="Zhang D."/>
            <person name="Wang S."/>
            <person name="Tian Y."/>
            <person name="Zhao F."/>
        </authorList>
    </citation>
    <scope>NUCLEOTIDE SEQUENCE</scope>
    <source>
        <strain evidence="3">Guangdong5-2018</strain>
    </source>
</reference>
<dbReference type="EMBL" id="MN186253">
    <property type="protein sequence ID" value="QIP75680.1"/>
    <property type="molecule type" value="Genomic_DNA"/>
</dbReference>
<reference evidence="2" key="1">
    <citation type="submission" date="2016-03" db="EMBL/GenBank/DDBJ databases">
        <authorList>
            <person name="Sun W.-S."/>
            <person name="Lee J.-W."/>
        </authorList>
    </citation>
    <scope>NUCLEOTIDE SEQUENCE</scope>
    <source>
        <strain evidence="2">Zhengzhou7:2015</strain>
    </source>
</reference>
<protein>
    <submittedName>
        <fullName evidence="2">AC2</fullName>
    </submittedName>
</protein>
<feature type="region of interest" description="Disordered" evidence="1">
    <location>
        <begin position="1"/>
        <end position="35"/>
    </location>
</feature>
<name>A0A1B1PIC9_9GEMI</name>
<evidence type="ECO:0000313" key="3">
    <source>
        <dbReference type="EMBL" id="QIP75680.1"/>
    </source>
</evidence>
<evidence type="ECO:0000256" key="1">
    <source>
        <dbReference type="SAM" id="MobiDB-lite"/>
    </source>
</evidence>
<reference evidence="2" key="2">
    <citation type="journal article" date="2017" name="Plant Dis.">
        <title>Diversity of Sweepoviruses Infecting Sweet Potato in China.</title>
        <authorList>
            <person name="Liu Q."/>
            <person name="Wang Y."/>
            <person name="Zhang Z."/>
            <person name="Lv H."/>
            <person name="Qiao Q."/>
            <person name="Qin Y."/>
            <person name="Zhang D."/>
            <person name="Tian Y."/>
            <person name="Wang S."/>
            <person name="Li J."/>
        </authorList>
    </citation>
    <scope>NUCLEOTIDE SEQUENCE</scope>
    <source>
        <strain evidence="2">Zhengzhou7:2015</strain>
    </source>
</reference>
<feature type="compositionally biased region" description="Basic and acidic residues" evidence="1">
    <location>
        <begin position="1"/>
        <end position="13"/>
    </location>
</feature>
<sequence length="62" mass="6986">MSEAHSGDKRKAPIQEPIHAAAKKKTPHTRAKDQDSVEAVRLFSFHHTSVQVPEWIHALGNY</sequence>
<organism evidence="2">
    <name type="scientific">Sweet potato leaf curl Sichuan virus 1</name>
    <dbReference type="NCBI Taxonomy" id="2026196"/>
    <lineage>
        <taxon>Viruses</taxon>
        <taxon>Monodnaviria</taxon>
        <taxon>Shotokuvirae</taxon>
        <taxon>Cressdnaviricota</taxon>
        <taxon>Repensiviricetes</taxon>
        <taxon>Geplafuvirales</taxon>
        <taxon>Geminiviridae</taxon>
        <taxon>Begomovirus</taxon>
        <taxon>Begomovirus ipomoeasichuanprimi</taxon>
    </lineage>
</organism>
<dbReference type="EMBL" id="KU992908">
    <property type="protein sequence ID" value="ANT48107.1"/>
    <property type="molecule type" value="Genomic_DNA"/>
</dbReference>
<evidence type="ECO:0000313" key="2">
    <source>
        <dbReference type="EMBL" id="ANT48107.1"/>
    </source>
</evidence>
<accession>A0A1B1PIC9</accession>
<proteinExistence type="predicted"/>